<gene>
    <name evidence="2" type="ORF">OCTVUL_1B000841</name>
</gene>
<proteinExistence type="predicted"/>
<evidence type="ECO:0000313" key="2">
    <source>
        <dbReference type="EMBL" id="CAI9717929.1"/>
    </source>
</evidence>
<reference evidence="2" key="1">
    <citation type="submission" date="2023-08" db="EMBL/GenBank/DDBJ databases">
        <authorList>
            <person name="Alioto T."/>
            <person name="Alioto T."/>
            <person name="Gomez Garrido J."/>
        </authorList>
    </citation>
    <scope>NUCLEOTIDE SEQUENCE</scope>
</reference>
<name>A0AA36ALY8_OCTVU</name>
<accession>A0AA36ALY8</accession>
<organism evidence="2 3">
    <name type="scientific">Octopus vulgaris</name>
    <name type="common">Common octopus</name>
    <dbReference type="NCBI Taxonomy" id="6645"/>
    <lineage>
        <taxon>Eukaryota</taxon>
        <taxon>Metazoa</taxon>
        <taxon>Spiralia</taxon>
        <taxon>Lophotrochozoa</taxon>
        <taxon>Mollusca</taxon>
        <taxon>Cephalopoda</taxon>
        <taxon>Coleoidea</taxon>
        <taxon>Octopodiformes</taxon>
        <taxon>Octopoda</taxon>
        <taxon>Incirrata</taxon>
        <taxon>Octopodidae</taxon>
        <taxon>Octopus</taxon>
    </lineage>
</organism>
<sequence length="72" mass="8056">MPLERRLTATEKTQIVAGLTESLCVGELAQELGRDTRTLKAHVKNPITKPRQHKGTRSVSQRDIRKIGPEPI</sequence>
<feature type="region of interest" description="Disordered" evidence="1">
    <location>
        <begin position="42"/>
        <end position="72"/>
    </location>
</feature>
<protein>
    <submittedName>
        <fullName evidence="2">Uncharacterized protein</fullName>
    </submittedName>
</protein>
<evidence type="ECO:0000256" key="1">
    <source>
        <dbReference type="SAM" id="MobiDB-lite"/>
    </source>
</evidence>
<dbReference type="EMBL" id="OX597815">
    <property type="protein sequence ID" value="CAI9717929.1"/>
    <property type="molecule type" value="Genomic_DNA"/>
</dbReference>
<keyword evidence="3" id="KW-1185">Reference proteome</keyword>
<dbReference type="AlphaFoldDB" id="A0AA36ALY8"/>
<feature type="compositionally biased region" description="Basic and acidic residues" evidence="1">
    <location>
        <begin position="60"/>
        <end position="72"/>
    </location>
</feature>
<dbReference type="Proteomes" id="UP001162480">
    <property type="component" value="Chromosome 2"/>
</dbReference>
<evidence type="ECO:0000313" key="3">
    <source>
        <dbReference type="Proteomes" id="UP001162480"/>
    </source>
</evidence>